<feature type="transmembrane region" description="Helical" evidence="1">
    <location>
        <begin position="7"/>
        <end position="27"/>
    </location>
</feature>
<reference evidence="4" key="1">
    <citation type="submission" date="2015-10" db="EMBL/GenBank/DDBJ databases">
        <authorList>
            <person name="Gilbert D.G."/>
        </authorList>
    </citation>
    <scope>NUCLEOTIDE SEQUENCE</scope>
</reference>
<dbReference type="SUPFAM" id="SSF53955">
    <property type="entry name" value="Lysozyme-like"/>
    <property type="match status" value="1"/>
</dbReference>
<gene>
    <name evidence="4" type="ORF">MGWOODY_Mmi730</name>
</gene>
<evidence type="ECO:0000259" key="3">
    <source>
        <dbReference type="Pfam" id="PF11873"/>
    </source>
</evidence>
<dbReference type="InterPro" id="IPR023346">
    <property type="entry name" value="Lysozyme-like_dom_sf"/>
</dbReference>
<feature type="domain" description="Murein transglycosylase-C N-terminal" evidence="3">
    <location>
        <begin position="64"/>
        <end position="117"/>
    </location>
</feature>
<dbReference type="Pfam" id="PF01464">
    <property type="entry name" value="SLT"/>
    <property type="match status" value="1"/>
</dbReference>
<keyword evidence="1" id="KW-0812">Transmembrane</keyword>
<dbReference type="Pfam" id="PF11873">
    <property type="entry name" value="Mltc_N"/>
    <property type="match status" value="1"/>
</dbReference>
<keyword evidence="1" id="KW-1133">Transmembrane helix</keyword>
<keyword evidence="1" id="KW-0472">Membrane</keyword>
<proteinExistence type="predicted"/>
<keyword evidence="4" id="KW-0326">Glycosidase</keyword>
<dbReference type="GO" id="GO:0016020">
    <property type="term" value="C:membrane"/>
    <property type="evidence" value="ECO:0007669"/>
    <property type="project" value="InterPro"/>
</dbReference>
<evidence type="ECO:0000259" key="2">
    <source>
        <dbReference type="Pfam" id="PF01464"/>
    </source>
</evidence>
<dbReference type="PANTHER" id="PTHR37423:SF2">
    <property type="entry name" value="MEMBRANE-BOUND LYTIC MUREIN TRANSGLYCOSYLASE C"/>
    <property type="match status" value="1"/>
</dbReference>
<dbReference type="InterPro" id="IPR000189">
    <property type="entry name" value="Transglyc_AS"/>
</dbReference>
<dbReference type="GO" id="GO:0000270">
    <property type="term" value="P:peptidoglycan metabolic process"/>
    <property type="evidence" value="ECO:0007669"/>
    <property type="project" value="InterPro"/>
</dbReference>
<dbReference type="PROSITE" id="PS00922">
    <property type="entry name" value="TRANSGLYCOSYLASE"/>
    <property type="match status" value="1"/>
</dbReference>
<organism evidence="4">
    <name type="scientific">hydrothermal vent metagenome</name>
    <dbReference type="NCBI Taxonomy" id="652676"/>
    <lineage>
        <taxon>unclassified sequences</taxon>
        <taxon>metagenomes</taxon>
        <taxon>ecological metagenomes</taxon>
    </lineage>
</organism>
<keyword evidence="4" id="KW-0378">Hydrolase</keyword>
<evidence type="ECO:0000313" key="4">
    <source>
        <dbReference type="EMBL" id="CUV09948.1"/>
    </source>
</evidence>
<accession>A0A160VGU1</accession>
<dbReference type="Gene3D" id="1.10.530.10">
    <property type="match status" value="1"/>
</dbReference>
<dbReference type="GO" id="GO:0008933">
    <property type="term" value="F:peptidoglycan lytic transglycosylase activity"/>
    <property type="evidence" value="ECO:0007669"/>
    <property type="project" value="InterPro"/>
</dbReference>
<dbReference type="EMBL" id="FAXC01000328">
    <property type="protein sequence ID" value="CUV09948.1"/>
    <property type="molecule type" value="Genomic_DNA"/>
</dbReference>
<sequence>MKNKSTLVFITLCAIVPIIFITVAFFGSGKEVPISLRGPNAFGFDDEKITKKYDYLEKKEKEKREKFKKEVEKIWDSYKESTSKTYVSYSNDLTSRSIIDFEKGEVTIEVIVDENESEDGSYNLDLNPGQKINITQIGNVKNIILSINASLIKTITFFALQDKKDDGDQDGSKRGKGLNSKFFRQLNNVLKEKGDDGKPILKDQLVDASGKVVKGMGNTMDFAKSVVNTQTKKVRMHFSKDGKKRTIFSIKIPMSDDHIAKRRDRYKDLIVIEARRFNIPPEIALAIAETESAFNPKAKSHVPAYGLMQLVPKTGARDAYQWIYKKDKYVSGKYLYKPKNNVELGCAYLSMIRHHYFSRIRDDERAYLCAIPAYNTGVGNVSKALVNKANIKEASKKANKMDRDELYDKLYTDLSSKEAKNYLKKVWTRKENYK</sequence>
<dbReference type="InterPro" id="IPR024570">
    <property type="entry name" value="Murein_transglycosylaseC_N"/>
</dbReference>
<protein>
    <submittedName>
        <fullName evidence="4">Membrane-bound lytic murein transglycosylase C</fullName>
        <ecNumber evidence="4">3.2.1.-</ecNumber>
    </submittedName>
</protein>
<evidence type="ECO:0000256" key="1">
    <source>
        <dbReference type="SAM" id="Phobius"/>
    </source>
</evidence>
<dbReference type="CDD" id="cd16893">
    <property type="entry name" value="LT_MltC_MltE"/>
    <property type="match status" value="1"/>
</dbReference>
<dbReference type="InterPro" id="IPR008258">
    <property type="entry name" value="Transglycosylase_SLT_dom_1"/>
</dbReference>
<name>A0A160VGU1_9ZZZZ</name>
<feature type="domain" description="Transglycosylase SLT" evidence="2">
    <location>
        <begin position="271"/>
        <end position="390"/>
    </location>
</feature>
<dbReference type="EC" id="3.2.1.-" evidence="4"/>
<dbReference type="GO" id="GO:0016798">
    <property type="term" value="F:hydrolase activity, acting on glycosyl bonds"/>
    <property type="evidence" value="ECO:0007669"/>
    <property type="project" value="UniProtKB-KW"/>
</dbReference>
<dbReference type="AlphaFoldDB" id="A0A160VGU1"/>
<dbReference type="PANTHER" id="PTHR37423">
    <property type="entry name" value="SOLUBLE LYTIC MUREIN TRANSGLYCOSYLASE-RELATED"/>
    <property type="match status" value="1"/>
</dbReference>